<gene>
    <name evidence="1" type="ORF">SAMN05518846_11760</name>
</gene>
<dbReference type="EMBL" id="FORT01000017">
    <property type="protein sequence ID" value="SFK66265.1"/>
    <property type="molecule type" value="Genomic_DNA"/>
</dbReference>
<dbReference type="AlphaFoldDB" id="A0A1I4BBX2"/>
<accession>A0A1I4BBX2</accession>
<dbReference type="Proteomes" id="UP000198915">
    <property type="component" value="Unassembled WGS sequence"/>
</dbReference>
<organism evidence="1 2">
    <name type="scientific">Brevibacillus centrosporus</name>
    <dbReference type="NCBI Taxonomy" id="54910"/>
    <lineage>
        <taxon>Bacteria</taxon>
        <taxon>Bacillati</taxon>
        <taxon>Bacillota</taxon>
        <taxon>Bacilli</taxon>
        <taxon>Bacillales</taxon>
        <taxon>Paenibacillaceae</taxon>
        <taxon>Brevibacillus</taxon>
    </lineage>
</organism>
<protein>
    <recommendedName>
        <fullName evidence="3">DUF2877 domain-containing protein</fullName>
    </recommendedName>
</protein>
<proteinExistence type="predicted"/>
<keyword evidence="2" id="KW-1185">Reference proteome</keyword>
<reference evidence="2" key="1">
    <citation type="submission" date="2016-10" db="EMBL/GenBank/DDBJ databases">
        <authorList>
            <person name="Varghese N."/>
            <person name="Submissions S."/>
        </authorList>
    </citation>
    <scope>NUCLEOTIDE SEQUENCE [LARGE SCALE GENOMIC DNA]</scope>
    <source>
        <strain evidence="2">OK042</strain>
    </source>
</reference>
<evidence type="ECO:0008006" key="3">
    <source>
        <dbReference type="Google" id="ProtNLM"/>
    </source>
</evidence>
<evidence type="ECO:0000313" key="2">
    <source>
        <dbReference type="Proteomes" id="UP000198915"/>
    </source>
</evidence>
<dbReference type="InterPro" id="IPR021530">
    <property type="entry name" value="AllH-like"/>
</dbReference>
<evidence type="ECO:0000313" key="1">
    <source>
        <dbReference type="EMBL" id="SFK66265.1"/>
    </source>
</evidence>
<dbReference type="Pfam" id="PF11392">
    <property type="entry name" value="AllH"/>
    <property type="match status" value="1"/>
</dbReference>
<dbReference type="RefSeq" id="WP_258957856.1">
    <property type="nucleotide sequence ID" value="NZ_FORT01000017.1"/>
</dbReference>
<sequence length="301" mass="32506">MIQAQALSGDADFLNQVASGVFSGSVHSLFDRTINLHCREKEELFTIACVELDNGPNTLVTDRKRFQNLGIAVDDPVFVRDGALFIGQALALTWQQAKQWECRLPVYPEKDQKLREHVAVIKEYVAAHGKPGGLKKASSPANVFEAEVSALLGARTSQLYQSLALGRWSEACELAIGLVGLGPGLTPSGDDYLAGLFSVYHLPNAPCCLPYPFFEKLALETCQRTNEISYMMIKKAAVGHVRESIVSLLQAAIEGTVDDVIRSLDKVLSIGSSSGTDMTMGLVSGLMLQLETGGNVCLSKS</sequence>
<dbReference type="STRING" id="1884381.SAMN05518846_11760"/>
<name>A0A1I4BBX2_9BACL</name>